<dbReference type="InterPro" id="IPR011711">
    <property type="entry name" value="GntR_C"/>
</dbReference>
<sequence length="210" mass="24841">MDQKNLSIYNQLKRRIIEFEYKPGKILNEVDLAEEFGVSRSPIRSALQELERDALINIVPRFGAQVAPIDFRNIKGLFDVTKQLDPYATRQAVKRITPSQLAELKQIIKNLESFSTTASYQEAINEDERFHQIIFQACDNRWLKETLAHLHLHTERLWHYCNDYFDDMTIFTRTFRKIVQAIEDQDEDAAEHYAYEHIEDFLSRIKEALF</sequence>
<dbReference type="InterPro" id="IPR008920">
    <property type="entry name" value="TF_FadR/GntR_C"/>
</dbReference>
<dbReference type="AlphaFoldDB" id="A0A1G7UW10"/>
<evidence type="ECO:0000313" key="6">
    <source>
        <dbReference type="Proteomes" id="UP000199708"/>
    </source>
</evidence>
<dbReference type="PANTHER" id="PTHR43537">
    <property type="entry name" value="TRANSCRIPTIONAL REGULATOR, GNTR FAMILY"/>
    <property type="match status" value="1"/>
</dbReference>
<keyword evidence="6" id="KW-1185">Reference proteome</keyword>
<evidence type="ECO:0000259" key="4">
    <source>
        <dbReference type="PROSITE" id="PS50949"/>
    </source>
</evidence>
<gene>
    <name evidence="5" type="ORF">SAMN05421791_11218</name>
</gene>
<dbReference type="Pfam" id="PF07729">
    <property type="entry name" value="FCD"/>
    <property type="match status" value="1"/>
</dbReference>
<dbReference type="STRING" id="120956.SAMN05421791_11218"/>
<dbReference type="SUPFAM" id="SSF46785">
    <property type="entry name" value="Winged helix' DNA-binding domain"/>
    <property type="match status" value="1"/>
</dbReference>
<dbReference type="InterPro" id="IPR000524">
    <property type="entry name" value="Tscrpt_reg_HTH_GntR"/>
</dbReference>
<evidence type="ECO:0000256" key="1">
    <source>
        <dbReference type="ARBA" id="ARBA00023015"/>
    </source>
</evidence>
<dbReference type="PRINTS" id="PR00035">
    <property type="entry name" value="HTHGNTR"/>
</dbReference>
<dbReference type="Gene3D" id="1.10.10.10">
    <property type="entry name" value="Winged helix-like DNA-binding domain superfamily/Winged helix DNA-binding domain"/>
    <property type="match status" value="1"/>
</dbReference>
<dbReference type="InterPro" id="IPR036388">
    <property type="entry name" value="WH-like_DNA-bd_sf"/>
</dbReference>
<dbReference type="PANTHER" id="PTHR43537:SF24">
    <property type="entry name" value="GLUCONATE OPERON TRANSCRIPTIONAL REPRESSOR"/>
    <property type="match status" value="1"/>
</dbReference>
<protein>
    <submittedName>
        <fullName evidence="5">DNA-binding transcriptional regulator, GntR family</fullName>
    </submittedName>
</protein>
<evidence type="ECO:0000256" key="2">
    <source>
        <dbReference type="ARBA" id="ARBA00023125"/>
    </source>
</evidence>
<dbReference type="SMART" id="SM00895">
    <property type="entry name" value="FCD"/>
    <property type="match status" value="1"/>
</dbReference>
<dbReference type="Proteomes" id="UP000199708">
    <property type="component" value="Unassembled WGS sequence"/>
</dbReference>
<dbReference type="InterPro" id="IPR036390">
    <property type="entry name" value="WH_DNA-bd_sf"/>
</dbReference>
<dbReference type="CDD" id="cd07377">
    <property type="entry name" value="WHTH_GntR"/>
    <property type="match status" value="1"/>
</dbReference>
<dbReference type="Pfam" id="PF00392">
    <property type="entry name" value="GntR"/>
    <property type="match status" value="1"/>
</dbReference>
<accession>A0A1G7UW10</accession>
<dbReference type="Gene3D" id="1.20.120.530">
    <property type="entry name" value="GntR ligand-binding domain-like"/>
    <property type="match status" value="1"/>
</dbReference>
<keyword evidence="1" id="KW-0805">Transcription regulation</keyword>
<dbReference type="EMBL" id="FNCK01000012">
    <property type="protein sequence ID" value="SDG51329.1"/>
    <property type="molecule type" value="Genomic_DNA"/>
</dbReference>
<dbReference type="OrthoDB" id="9781630at2"/>
<feature type="domain" description="HTH gntR-type" evidence="4">
    <location>
        <begin position="2"/>
        <end position="69"/>
    </location>
</feature>
<evidence type="ECO:0000313" key="5">
    <source>
        <dbReference type="EMBL" id="SDG51329.1"/>
    </source>
</evidence>
<dbReference type="SUPFAM" id="SSF48008">
    <property type="entry name" value="GntR ligand-binding domain-like"/>
    <property type="match status" value="1"/>
</dbReference>
<keyword evidence="2 5" id="KW-0238">DNA-binding</keyword>
<dbReference type="GO" id="GO:0003677">
    <property type="term" value="F:DNA binding"/>
    <property type="evidence" value="ECO:0007669"/>
    <property type="project" value="UniProtKB-KW"/>
</dbReference>
<proteinExistence type="predicted"/>
<dbReference type="SMART" id="SM00345">
    <property type="entry name" value="HTH_GNTR"/>
    <property type="match status" value="1"/>
</dbReference>
<reference evidence="5 6" key="1">
    <citation type="submission" date="2016-10" db="EMBL/GenBank/DDBJ databases">
        <authorList>
            <person name="de Groot N.N."/>
        </authorList>
    </citation>
    <scope>NUCLEOTIDE SEQUENCE [LARGE SCALE GENOMIC DNA]</scope>
    <source>
        <strain evidence="5 6">ATCC BAA-466</strain>
    </source>
</reference>
<dbReference type="GO" id="GO:0003700">
    <property type="term" value="F:DNA-binding transcription factor activity"/>
    <property type="evidence" value="ECO:0007669"/>
    <property type="project" value="InterPro"/>
</dbReference>
<organism evidence="5 6">
    <name type="scientific">Facklamia miroungae</name>
    <dbReference type="NCBI Taxonomy" id="120956"/>
    <lineage>
        <taxon>Bacteria</taxon>
        <taxon>Bacillati</taxon>
        <taxon>Bacillota</taxon>
        <taxon>Bacilli</taxon>
        <taxon>Lactobacillales</taxon>
        <taxon>Aerococcaceae</taxon>
        <taxon>Facklamia</taxon>
    </lineage>
</organism>
<evidence type="ECO:0000256" key="3">
    <source>
        <dbReference type="ARBA" id="ARBA00023163"/>
    </source>
</evidence>
<keyword evidence="3" id="KW-0804">Transcription</keyword>
<dbReference type="PROSITE" id="PS50949">
    <property type="entry name" value="HTH_GNTR"/>
    <property type="match status" value="1"/>
</dbReference>
<name>A0A1G7UW10_9LACT</name>
<dbReference type="RefSeq" id="WP_090290407.1">
    <property type="nucleotide sequence ID" value="NZ_FNCK01000012.1"/>
</dbReference>